<dbReference type="Gene3D" id="1.10.287.450">
    <property type="entry name" value="Helix hairpin bin"/>
    <property type="match status" value="1"/>
</dbReference>
<proteinExistence type="predicted"/>
<dbReference type="AlphaFoldDB" id="A0A6A4XD05"/>
<evidence type="ECO:0000313" key="1">
    <source>
        <dbReference type="EMBL" id="KAF0314230.1"/>
    </source>
</evidence>
<sequence length="109" mass="11813">MCLPDESPPSAMTIGTSSRRQALLKSIAELETERRLAVGAVSAEDEEKRWLYGQIAALQRKIQQLQTGQVGDTPAENPEPPVAGSQARLERIDAELSGLRGQLEALTTD</sequence>
<reference evidence="1 2" key="1">
    <citation type="submission" date="2019-07" db="EMBL/GenBank/DDBJ databases">
        <title>Draft genome assembly of a fouling barnacle, Amphibalanus amphitrite (Darwin, 1854): The first reference genome for Thecostraca.</title>
        <authorList>
            <person name="Kim W."/>
        </authorList>
    </citation>
    <scope>NUCLEOTIDE SEQUENCE [LARGE SCALE GENOMIC DNA]</scope>
    <source>
        <strain evidence="1">SNU_AA5</strain>
        <tissue evidence="1">Soma without cirri and trophi</tissue>
    </source>
</reference>
<dbReference type="Pfam" id="PF11414">
    <property type="entry name" value="Suppressor_APC"/>
    <property type="match status" value="1"/>
</dbReference>
<keyword evidence="2" id="KW-1185">Reference proteome</keyword>
<name>A0A6A4XD05_AMPAM</name>
<dbReference type="EMBL" id="VIIS01000039">
    <property type="protein sequence ID" value="KAF0314230.1"/>
    <property type="molecule type" value="Genomic_DNA"/>
</dbReference>
<dbReference type="OrthoDB" id="5918429at2759"/>
<comment type="caution">
    <text evidence="1">The sequence shown here is derived from an EMBL/GenBank/DDBJ whole genome shotgun (WGS) entry which is preliminary data.</text>
</comment>
<protein>
    <submittedName>
        <fullName evidence="1">Uncharacterized protein</fullName>
    </submittedName>
</protein>
<accession>A0A6A4XD05</accession>
<evidence type="ECO:0000313" key="2">
    <source>
        <dbReference type="Proteomes" id="UP000440578"/>
    </source>
</evidence>
<dbReference type="Proteomes" id="UP000440578">
    <property type="component" value="Unassembled WGS sequence"/>
</dbReference>
<organism evidence="1 2">
    <name type="scientific">Amphibalanus amphitrite</name>
    <name type="common">Striped barnacle</name>
    <name type="synonym">Balanus amphitrite</name>
    <dbReference type="NCBI Taxonomy" id="1232801"/>
    <lineage>
        <taxon>Eukaryota</taxon>
        <taxon>Metazoa</taxon>
        <taxon>Ecdysozoa</taxon>
        <taxon>Arthropoda</taxon>
        <taxon>Crustacea</taxon>
        <taxon>Multicrustacea</taxon>
        <taxon>Cirripedia</taxon>
        <taxon>Thoracica</taxon>
        <taxon>Thoracicalcarea</taxon>
        <taxon>Balanomorpha</taxon>
        <taxon>Balanoidea</taxon>
        <taxon>Balanidae</taxon>
        <taxon>Amphibalaninae</taxon>
        <taxon>Amphibalanus</taxon>
    </lineage>
</organism>
<gene>
    <name evidence="1" type="ORF">FJT64_015333</name>
</gene>